<comment type="catalytic activity">
    <reaction evidence="7">
        <text>L-cysteinyl-[prolipoprotein] + a 1,2-diacyl-sn-glycero-3-phospho-(1'-sn-glycerol) = an S-1,2-diacyl-sn-glyceryl-L-cysteinyl-[prolipoprotein] + sn-glycerol 1-phosphate + H(+)</text>
        <dbReference type="Rhea" id="RHEA:56712"/>
        <dbReference type="Rhea" id="RHEA-COMP:14679"/>
        <dbReference type="Rhea" id="RHEA-COMP:14680"/>
        <dbReference type="ChEBI" id="CHEBI:15378"/>
        <dbReference type="ChEBI" id="CHEBI:29950"/>
        <dbReference type="ChEBI" id="CHEBI:57685"/>
        <dbReference type="ChEBI" id="CHEBI:64716"/>
        <dbReference type="ChEBI" id="CHEBI:140658"/>
        <dbReference type="EC" id="2.5.1.145"/>
    </reaction>
</comment>
<gene>
    <name evidence="7" type="primary">lgt</name>
    <name evidence="8" type="ORF">HZY91_06335</name>
</gene>
<evidence type="ECO:0000313" key="9">
    <source>
        <dbReference type="Proteomes" id="UP000721415"/>
    </source>
</evidence>
<feature type="transmembrane region" description="Helical" evidence="7">
    <location>
        <begin position="183"/>
        <end position="200"/>
    </location>
</feature>
<comment type="caution">
    <text evidence="8">The sequence shown here is derived from an EMBL/GenBank/DDBJ whole genome shotgun (WGS) entry which is preliminary data.</text>
</comment>
<feature type="transmembrane region" description="Helical" evidence="7">
    <location>
        <begin position="56"/>
        <end position="80"/>
    </location>
</feature>
<feature type="transmembrane region" description="Helical" evidence="7">
    <location>
        <begin position="207"/>
        <end position="223"/>
    </location>
</feature>
<dbReference type="PANTHER" id="PTHR30589">
    <property type="entry name" value="PROLIPOPROTEIN DIACYLGLYCERYL TRANSFERASE"/>
    <property type="match status" value="1"/>
</dbReference>
<keyword evidence="4 7" id="KW-0812">Transmembrane</keyword>
<evidence type="ECO:0000313" key="8">
    <source>
        <dbReference type="EMBL" id="MBG9986512.1"/>
    </source>
</evidence>
<protein>
    <recommendedName>
        <fullName evidence="7">Phosphatidylglycerol--prolipoprotein diacylglyceryl transferase</fullName>
        <ecNumber evidence="7">2.5.1.145</ecNumber>
    </recommendedName>
</protein>
<organism evidence="8 9">
    <name type="scientific">Facklamia lactis</name>
    <dbReference type="NCBI Taxonomy" id="2749967"/>
    <lineage>
        <taxon>Bacteria</taxon>
        <taxon>Bacillati</taxon>
        <taxon>Bacillota</taxon>
        <taxon>Bacilli</taxon>
        <taxon>Lactobacillales</taxon>
        <taxon>Aerococcaceae</taxon>
        <taxon>Facklamia</taxon>
    </lineage>
</organism>
<evidence type="ECO:0000256" key="3">
    <source>
        <dbReference type="ARBA" id="ARBA00022679"/>
    </source>
</evidence>
<keyword evidence="9" id="KW-1185">Reference proteome</keyword>
<feature type="binding site" evidence="7">
    <location>
        <position position="141"/>
    </location>
    <ligand>
        <name>a 1,2-diacyl-sn-glycero-3-phospho-(1'-sn-glycerol)</name>
        <dbReference type="ChEBI" id="CHEBI:64716"/>
    </ligand>
</feature>
<keyword evidence="8" id="KW-0328">Glycosyltransferase</keyword>
<sequence length="283" mass="32806">MGNLSFVFFNQLDPIAFRLGSWPVYWYGLLIGLGMVTGYFLYTFEIKRKGMDAEKAFDLMFWSIIIGFVGARIYYVAFSWEQYSENILDVLAIWNGGIAIYGGIIAGAFTLIYLCRKYEYPIPLMTDMVAPALMAAQAIGRWGNFMNQEAFGGVVERSFLERMYLPEFVIQQMYIAGQYRHPTFLYESVWNLLGLIFLLVLRRKRHFLLEGDITLLYVIWYGVGRAYIEGMRTDSLYLGPFRVSQVLSLFLVASAVIIFIYRRKTNTKIRKYTDSDQLIKMKG</sequence>
<feature type="transmembrane region" description="Helical" evidence="7">
    <location>
        <begin position="92"/>
        <end position="115"/>
    </location>
</feature>
<evidence type="ECO:0000256" key="7">
    <source>
        <dbReference type="HAMAP-Rule" id="MF_01147"/>
    </source>
</evidence>
<dbReference type="InterPro" id="IPR001640">
    <property type="entry name" value="Lgt"/>
</dbReference>
<feature type="transmembrane region" description="Helical" evidence="7">
    <location>
        <begin position="243"/>
        <end position="261"/>
    </location>
</feature>
<evidence type="ECO:0000256" key="5">
    <source>
        <dbReference type="ARBA" id="ARBA00022989"/>
    </source>
</evidence>
<keyword evidence="6 7" id="KW-0472">Membrane</keyword>
<evidence type="ECO:0000256" key="6">
    <source>
        <dbReference type="ARBA" id="ARBA00023136"/>
    </source>
</evidence>
<feature type="transmembrane region" description="Helical" evidence="7">
    <location>
        <begin position="122"/>
        <end position="140"/>
    </location>
</feature>
<keyword evidence="5 7" id="KW-1133">Transmembrane helix</keyword>
<reference evidence="8 9" key="1">
    <citation type="submission" date="2020-07" db="EMBL/GenBank/DDBJ databases">
        <title>Facklamia lactis sp. nov., isolated from raw milk.</title>
        <authorList>
            <person name="Doll E.V."/>
            <person name="Huptas C."/>
            <person name="Staib L."/>
            <person name="Wenning M."/>
            <person name="Scherer S."/>
        </authorList>
    </citation>
    <scope>NUCLEOTIDE SEQUENCE [LARGE SCALE GENOMIC DNA]</scope>
    <source>
        <strain evidence="8 9">DSM 111018</strain>
    </source>
</reference>
<evidence type="ECO:0000256" key="1">
    <source>
        <dbReference type="ARBA" id="ARBA00007150"/>
    </source>
</evidence>
<dbReference type="NCBIfam" id="TIGR00544">
    <property type="entry name" value="lgt"/>
    <property type="match status" value="1"/>
</dbReference>
<dbReference type="PANTHER" id="PTHR30589:SF0">
    <property type="entry name" value="PHOSPHATIDYLGLYCEROL--PROLIPOPROTEIN DIACYLGLYCERYL TRANSFERASE"/>
    <property type="match status" value="1"/>
</dbReference>
<dbReference type="PROSITE" id="PS01311">
    <property type="entry name" value="LGT"/>
    <property type="match status" value="1"/>
</dbReference>
<comment type="similarity">
    <text evidence="1 7">Belongs to the Lgt family.</text>
</comment>
<dbReference type="HAMAP" id="MF_01147">
    <property type="entry name" value="Lgt"/>
    <property type="match status" value="1"/>
</dbReference>
<proteinExistence type="inferred from homology"/>
<comment type="subcellular location">
    <subcellularLocation>
        <location evidence="7">Cell membrane</location>
        <topology evidence="7">Multi-pass membrane protein</topology>
    </subcellularLocation>
</comment>
<name>A0ABS0LQS7_9LACT</name>
<dbReference type="Pfam" id="PF01790">
    <property type="entry name" value="LGT"/>
    <property type="match status" value="1"/>
</dbReference>
<dbReference type="EMBL" id="JACBXQ010000003">
    <property type="protein sequence ID" value="MBG9986512.1"/>
    <property type="molecule type" value="Genomic_DNA"/>
</dbReference>
<keyword evidence="3 7" id="KW-0808">Transferase</keyword>
<evidence type="ECO:0000256" key="2">
    <source>
        <dbReference type="ARBA" id="ARBA00022475"/>
    </source>
</evidence>
<dbReference type="GO" id="GO:0016757">
    <property type="term" value="F:glycosyltransferase activity"/>
    <property type="evidence" value="ECO:0007669"/>
    <property type="project" value="UniProtKB-KW"/>
</dbReference>
<dbReference type="EC" id="2.5.1.145" evidence="7"/>
<comment type="pathway">
    <text evidence="7">Protein modification; lipoprotein biosynthesis (diacylglyceryl transfer).</text>
</comment>
<dbReference type="Proteomes" id="UP000721415">
    <property type="component" value="Unassembled WGS sequence"/>
</dbReference>
<feature type="transmembrane region" description="Helical" evidence="7">
    <location>
        <begin position="24"/>
        <end position="44"/>
    </location>
</feature>
<evidence type="ECO:0000256" key="4">
    <source>
        <dbReference type="ARBA" id="ARBA00022692"/>
    </source>
</evidence>
<accession>A0ABS0LQS7</accession>
<keyword evidence="2 7" id="KW-1003">Cell membrane</keyword>
<comment type="function">
    <text evidence="7">Catalyzes the transfer of the diacylglyceryl group from phosphatidylglycerol to the sulfhydryl group of the N-terminal cysteine of a prolipoprotein, the first step in the formation of mature lipoproteins.</text>
</comment>